<dbReference type="EMBL" id="JBANRG010000003">
    <property type="protein sequence ID" value="KAK7468362.1"/>
    <property type="molecule type" value="Genomic_DNA"/>
</dbReference>
<keyword evidence="5" id="KW-1185">Reference proteome</keyword>
<dbReference type="InterPro" id="IPR013902">
    <property type="entry name" value="Mug135-like_C"/>
</dbReference>
<organism evidence="4 5">
    <name type="scientific">Marasmiellus scandens</name>
    <dbReference type="NCBI Taxonomy" id="2682957"/>
    <lineage>
        <taxon>Eukaryota</taxon>
        <taxon>Fungi</taxon>
        <taxon>Dikarya</taxon>
        <taxon>Basidiomycota</taxon>
        <taxon>Agaricomycotina</taxon>
        <taxon>Agaricomycetes</taxon>
        <taxon>Agaricomycetidae</taxon>
        <taxon>Agaricales</taxon>
        <taxon>Marasmiineae</taxon>
        <taxon>Omphalotaceae</taxon>
        <taxon>Marasmiellus</taxon>
    </lineage>
</organism>
<feature type="coiled-coil region" evidence="2">
    <location>
        <begin position="19"/>
        <end position="46"/>
    </location>
</feature>
<comment type="similarity">
    <text evidence="1">Belongs to the UPF0612 family.</text>
</comment>
<dbReference type="Pfam" id="PF08593">
    <property type="entry name" value="Mug135_C"/>
    <property type="match status" value="1"/>
</dbReference>
<proteinExistence type="inferred from homology"/>
<comment type="caution">
    <text evidence="4">The sequence shown here is derived from an EMBL/GenBank/DDBJ whole genome shotgun (WGS) entry which is preliminary data.</text>
</comment>
<dbReference type="Proteomes" id="UP001498398">
    <property type="component" value="Unassembled WGS sequence"/>
</dbReference>
<evidence type="ECO:0000256" key="2">
    <source>
        <dbReference type="SAM" id="Coils"/>
    </source>
</evidence>
<gene>
    <name evidence="4" type="ORF">VKT23_002878</name>
</gene>
<reference evidence="4 5" key="1">
    <citation type="submission" date="2024-01" db="EMBL/GenBank/DDBJ databases">
        <title>A draft genome for the cacao thread blight pathogen Marasmiellus scandens.</title>
        <authorList>
            <person name="Baruah I.K."/>
            <person name="Leung J."/>
            <person name="Bukari Y."/>
            <person name="Amoako-Attah I."/>
            <person name="Meinhardt L.W."/>
            <person name="Bailey B.A."/>
            <person name="Cohen S.P."/>
        </authorList>
    </citation>
    <scope>NUCLEOTIDE SEQUENCE [LARGE SCALE GENOMIC DNA]</scope>
    <source>
        <strain evidence="4 5">GH-19</strain>
    </source>
</reference>
<name>A0ABR1K1W2_9AGAR</name>
<sequence length="149" mass="17064">MNTPEPWVTLINESEKRLQDEIVNSVKRLEDKVEETKKLVQDLVQRVEDRLTPTQIFLYKSNNQNRSELGPFMQVPFPNGSMPWGSRVATPNGEVVLPRVETVNDVRNLTLDELYGYCEGYYPETPVPGGQDLKERRIQLILAAIGYSN</sequence>
<feature type="domain" description="Mug135-like C-terminal" evidence="3">
    <location>
        <begin position="62"/>
        <end position="147"/>
    </location>
</feature>
<evidence type="ECO:0000313" key="4">
    <source>
        <dbReference type="EMBL" id="KAK7468362.1"/>
    </source>
</evidence>
<keyword evidence="2" id="KW-0175">Coiled coil</keyword>
<evidence type="ECO:0000256" key="1">
    <source>
        <dbReference type="ARBA" id="ARBA00005788"/>
    </source>
</evidence>
<evidence type="ECO:0000259" key="3">
    <source>
        <dbReference type="Pfam" id="PF08593"/>
    </source>
</evidence>
<accession>A0ABR1K1W2</accession>
<evidence type="ECO:0000313" key="5">
    <source>
        <dbReference type="Proteomes" id="UP001498398"/>
    </source>
</evidence>
<protein>
    <recommendedName>
        <fullName evidence="3">Mug135-like C-terminal domain-containing protein</fullName>
    </recommendedName>
</protein>